<organism evidence="2 3">
    <name type="scientific">Buttiauxella ferragutiae ATCC 51602</name>
    <dbReference type="NCBI Taxonomy" id="1354252"/>
    <lineage>
        <taxon>Bacteria</taxon>
        <taxon>Pseudomonadati</taxon>
        <taxon>Pseudomonadota</taxon>
        <taxon>Gammaproteobacteria</taxon>
        <taxon>Enterobacterales</taxon>
        <taxon>Enterobacteriaceae</taxon>
        <taxon>Buttiauxella</taxon>
    </lineage>
</organism>
<evidence type="ECO:0000313" key="3">
    <source>
        <dbReference type="Proteomes" id="UP000078407"/>
    </source>
</evidence>
<dbReference type="PANTHER" id="PTHR30083:SF0">
    <property type="entry name" value="3'-PHOSPHOADENOSINE 5'-PHOSPHOSULFATE SULFOTRANSFERASE (PAPS REDUCTASE)_FAD SYNTHETASE"/>
    <property type="match status" value="1"/>
</dbReference>
<proteinExistence type="predicted"/>
<dbReference type="CDD" id="cd23947">
    <property type="entry name" value="PAPS_reductase-like_YbdN"/>
    <property type="match status" value="1"/>
</dbReference>
<evidence type="ECO:0000259" key="1">
    <source>
        <dbReference type="Pfam" id="PF01507"/>
    </source>
</evidence>
<dbReference type="EMBL" id="LXEQ01000061">
    <property type="protein sequence ID" value="OAT24735.1"/>
    <property type="molecule type" value="Genomic_DNA"/>
</dbReference>
<sequence>MSSHKIPIQQNVLQASLERIHWTFTNFDRICISFSGGKDSTLMFHLTAMAARQLKRKISILFVDWEAQFSHTISVIEKMREQYKDVVDDFYWVALPLTTPNSVSQFQPEWTCWQEGVSWVRQPPSNAITDGNFFPFYKYAMSFEAFVGAFSEWFSASNPAAVMIGIRADESYHRFLSIASNKKLRYADDKPWTTATAKGHAYNVYPIYDWKTADIWTWFSQTNETCNTLYSLMYQAGVPMRHMRICEPFGMDQRQGLWLYHVLEPEKWALMCTRVSGANSGCLYASEKGDFYARRQINKPEHLTWREYAMALLDSIPDTTAEHYRNKIAVYLRWYQTRGFPDDIPDTQEKDTGSKDMPSWRRICKVLLNNDYWCRTLSFSPNKSSSYKRYIQRIQEKRQIWKII</sequence>
<dbReference type="InterPro" id="IPR014729">
    <property type="entry name" value="Rossmann-like_a/b/a_fold"/>
</dbReference>
<name>A0ABX2W2H1_9ENTR</name>
<dbReference type="InterPro" id="IPR002500">
    <property type="entry name" value="PAPS_reduct_dom"/>
</dbReference>
<evidence type="ECO:0000313" key="2">
    <source>
        <dbReference type="EMBL" id="OAT24735.1"/>
    </source>
</evidence>
<dbReference type="RefSeq" id="WP_064548537.1">
    <property type="nucleotide sequence ID" value="NZ_LXEQ01000061.1"/>
</dbReference>
<dbReference type="Proteomes" id="UP000078407">
    <property type="component" value="Unassembled WGS sequence"/>
</dbReference>
<accession>A0ABX2W2H1</accession>
<feature type="domain" description="Phosphoadenosine phosphosulphate reductase" evidence="1">
    <location>
        <begin position="158"/>
        <end position="234"/>
    </location>
</feature>
<protein>
    <submittedName>
        <fullName evidence="2">IbrA family prophage gene co-activator</fullName>
    </submittedName>
</protein>
<keyword evidence="3" id="KW-1185">Reference proteome</keyword>
<dbReference type="PANTHER" id="PTHR30083">
    <property type="entry name" value="TRANSCRIPTIONAL REGULATOR-RELATED"/>
    <property type="match status" value="1"/>
</dbReference>
<dbReference type="SUPFAM" id="SSF52402">
    <property type="entry name" value="Adenine nucleotide alpha hydrolases-like"/>
    <property type="match status" value="1"/>
</dbReference>
<gene>
    <name evidence="2" type="ORF">M976_04190</name>
</gene>
<dbReference type="Pfam" id="PF11922">
    <property type="entry name" value="DUF3440"/>
    <property type="match status" value="2"/>
</dbReference>
<dbReference type="Gene3D" id="3.40.50.620">
    <property type="entry name" value="HUPs"/>
    <property type="match status" value="1"/>
</dbReference>
<dbReference type="InterPro" id="IPR021845">
    <property type="entry name" value="DUF3440"/>
</dbReference>
<feature type="domain" description="Phosphoadenosine phosphosulphate reductase" evidence="1">
    <location>
        <begin position="30"/>
        <end position="84"/>
    </location>
</feature>
<comment type="caution">
    <text evidence="2">The sequence shown here is derived from an EMBL/GenBank/DDBJ whole genome shotgun (WGS) entry which is preliminary data.</text>
</comment>
<dbReference type="Pfam" id="PF01507">
    <property type="entry name" value="PAPS_reduct"/>
    <property type="match status" value="2"/>
</dbReference>
<reference evidence="2 3" key="1">
    <citation type="submission" date="2016-04" db="EMBL/GenBank/DDBJ databases">
        <title>ATOL: Assembling a taxonomically balanced genome-scale reconstruction of the evolutionary history of the Enterobacteriaceae.</title>
        <authorList>
            <person name="Plunkett G.III."/>
            <person name="Neeno-Eckwall E.C."/>
            <person name="Glasner J.D."/>
            <person name="Perna N.T."/>
        </authorList>
    </citation>
    <scope>NUCLEOTIDE SEQUENCE [LARGE SCALE GENOMIC DNA]</scope>
    <source>
        <strain evidence="2 3">ATCC 51602</strain>
    </source>
</reference>